<dbReference type="OMA" id="NGRCELG"/>
<accession>D3BDE9</accession>
<keyword evidence="2" id="KW-0812">Transmembrane</keyword>
<reference evidence="5 6" key="1">
    <citation type="journal article" date="2011" name="Genome Res.">
        <title>Phylogeny-wide analysis of social amoeba genomes highlights ancient origins for complex intercellular communication.</title>
        <authorList>
            <person name="Heidel A.J."/>
            <person name="Lawal H.M."/>
            <person name="Felder M."/>
            <person name="Schilde C."/>
            <person name="Helps N.R."/>
            <person name="Tunggal B."/>
            <person name="Rivero F."/>
            <person name="John U."/>
            <person name="Schleicher M."/>
            <person name="Eichinger L."/>
            <person name="Platzer M."/>
            <person name="Noegel A.A."/>
            <person name="Schaap P."/>
            <person name="Gloeckner G."/>
        </authorList>
    </citation>
    <scope>NUCLEOTIDE SEQUENCE [LARGE SCALE GENOMIC DNA]</scope>
    <source>
        <strain evidence="6">ATCC 26659 / Pp 5 / PN500</strain>
    </source>
</reference>
<dbReference type="Pfam" id="PF22933">
    <property type="entry name" value="ComC_SSD"/>
    <property type="match status" value="1"/>
</dbReference>
<comment type="caution">
    <text evidence="5">The sequence shown here is derived from an EMBL/GenBank/DDBJ whole genome shotgun (WGS) entry which is preliminary data.</text>
</comment>
<evidence type="ECO:0000256" key="2">
    <source>
        <dbReference type="SAM" id="Phobius"/>
    </source>
</evidence>
<keyword evidence="1" id="KW-1015">Disulfide bond</keyword>
<sequence>MKIVDILVVCFFILSIYSTIVDSQLPLNSDDLVSIRWIAQQFSIPWDMNATDCNSIQKSINKPRNLGFICSNDTLNTKQYVSTLDINIDYTAVDNGFPNSSITQLIFPKIAGINIIQKKLLKDPSLNILKLLDNSNQAINSISALLRCNISNDVPNKVLISPTNSIYLTTTNPPLVVDLKVPKNYTLRTLLADFTTYSTYTFDESFFPSLVSIGLPTIYRNAVFYLKTRVLTNFGISDPIQNGTVYIDSTCTSLQQLSITNQTVYPLDLSALPVSSFTSSNNNQLFTFKKQLVSFTRNLYNGPFPDESMFSTASVPIVTGNIIPATTLPLYNNLTNLVSIMVSSSSVYGAVPERYCQLTFVDLYSTNISSIPDCFKCYWDKFAGRMPTYLGAPPLDFKCNIFLERNVFHYQPSITIRGKNLGYTSEQPSLFTIQVPNEMIVFTPTSPIGTFGLIFKTYQGSQTIPISIITGNYIKNISYTQLPNSLTIILSGVFNTSSNINVTLDSYRYQVLGFNEESIEMAYDHVFDVDKILNIRFDSTSDVFNLTLDYKKVYPLISAISNIKSEGGVISLFGYFGDNGQNNISVLINNNSNCTAISQSNSTIVCNADKLPVGILPLILKVDGYSFSTNIKVGQYNPEDVTVDCGSSKPLCNGNGDCKATGVCQCNSGFNGYYCENKIFEGGVIGENLTTPTPTFRADGQEFTFNMLVVEELDSSRKVVKSIPTNNWNFTTTKTTTTTISQYRLIHSSIEMIEATIQYSSEPMNIEFAGMSYVLPPYSIKLSVSIEGWTYQSLLSTLRVVFSTAFEQQQECGGEKNTISTNQIDKSLNYLKIVKNGVSFYGKFYDVSLSDGQPTYSFVEIVNGEANTSDISIGINLSQCQKCLIDPDFSLLVAIQDKCEEKSKTWIIITIVVVVGVFVAALLVVGAIYIKKHKSSIKLAQEMVFDKLT</sequence>
<dbReference type="PANTHER" id="PTHR24032:SF16">
    <property type="entry name" value="EGF-LIKE DOMAIN-CONTAINING PROTEIN"/>
    <property type="match status" value="1"/>
</dbReference>
<dbReference type="InterPro" id="IPR053331">
    <property type="entry name" value="EGF-like_comC"/>
</dbReference>
<dbReference type="PANTHER" id="PTHR24032">
    <property type="entry name" value="EGF-LIKE DOMAIN-CONTAINING PROTEIN-RELATED-RELATED"/>
    <property type="match status" value="1"/>
</dbReference>
<keyword evidence="2" id="KW-0472">Membrane</keyword>
<evidence type="ECO:0000313" key="5">
    <source>
        <dbReference type="EMBL" id="EFA80593.1"/>
    </source>
</evidence>
<evidence type="ECO:0000256" key="1">
    <source>
        <dbReference type="PROSITE-ProRule" id="PRU00076"/>
    </source>
</evidence>
<comment type="caution">
    <text evidence="1">Lacks conserved residue(s) required for the propagation of feature annotation.</text>
</comment>
<dbReference type="Pfam" id="PF01833">
    <property type="entry name" value="TIG"/>
    <property type="match status" value="1"/>
</dbReference>
<keyword evidence="1" id="KW-0245">EGF-like domain</keyword>
<dbReference type="InParanoid" id="D3BDE9"/>
<organism evidence="5 6">
    <name type="scientific">Heterostelium pallidum (strain ATCC 26659 / Pp 5 / PN500)</name>
    <name type="common">Cellular slime mold</name>
    <name type="synonym">Polysphondylium pallidum</name>
    <dbReference type="NCBI Taxonomy" id="670386"/>
    <lineage>
        <taxon>Eukaryota</taxon>
        <taxon>Amoebozoa</taxon>
        <taxon>Evosea</taxon>
        <taxon>Eumycetozoa</taxon>
        <taxon>Dictyostelia</taxon>
        <taxon>Acytosteliales</taxon>
        <taxon>Acytosteliaceae</taxon>
        <taxon>Heterostelium</taxon>
    </lineage>
</organism>
<dbReference type="Proteomes" id="UP000001396">
    <property type="component" value="Unassembled WGS sequence"/>
</dbReference>
<gene>
    <name evidence="5" type="ORF">PPL_06532</name>
</gene>
<dbReference type="InterPro" id="IPR000742">
    <property type="entry name" value="EGF"/>
</dbReference>
<dbReference type="AlphaFoldDB" id="D3BDE9"/>
<evidence type="ECO:0000256" key="3">
    <source>
        <dbReference type="SAM" id="SignalP"/>
    </source>
</evidence>
<dbReference type="PROSITE" id="PS01186">
    <property type="entry name" value="EGF_2"/>
    <property type="match status" value="1"/>
</dbReference>
<feature type="domain" description="EGF-like" evidence="4">
    <location>
        <begin position="641"/>
        <end position="676"/>
    </location>
</feature>
<dbReference type="InterPro" id="IPR002909">
    <property type="entry name" value="IPT_dom"/>
</dbReference>
<dbReference type="GeneID" id="31362014"/>
<dbReference type="PROSITE" id="PS50026">
    <property type="entry name" value="EGF_3"/>
    <property type="match status" value="1"/>
</dbReference>
<dbReference type="PROSITE" id="PS00022">
    <property type="entry name" value="EGF_1"/>
    <property type="match status" value="1"/>
</dbReference>
<keyword evidence="6" id="KW-1185">Reference proteome</keyword>
<feature type="chain" id="PRO_5003041582" description="EGF-like domain-containing protein" evidence="3">
    <location>
        <begin position="24"/>
        <end position="949"/>
    </location>
</feature>
<evidence type="ECO:0000313" key="6">
    <source>
        <dbReference type="Proteomes" id="UP000001396"/>
    </source>
</evidence>
<feature type="transmembrane region" description="Helical" evidence="2">
    <location>
        <begin position="906"/>
        <end position="930"/>
    </location>
</feature>
<proteinExistence type="predicted"/>
<keyword evidence="3" id="KW-0732">Signal</keyword>
<feature type="signal peptide" evidence="3">
    <location>
        <begin position="1"/>
        <end position="23"/>
    </location>
</feature>
<dbReference type="RefSeq" id="XP_020432713.1">
    <property type="nucleotide sequence ID" value="XM_020577386.1"/>
</dbReference>
<evidence type="ECO:0000259" key="4">
    <source>
        <dbReference type="PROSITE" id="PS50026"/>
    </source>
</evidence>
<protein>
    <recommendedName>
        <fullName evidence="4">EGF-like domain-containing protein</fullName>
    </recommendedName>
</protein>
<name>D3BDE9_HETP5</name>
<feature type="disulfide bond" evidence="1">
    <location>
        <begin position="666"/>
        <end position="675"/>
    </location>
</feature>
<dbReference type="EMBL" id="ADBJ01000029">
    <property type="protein sequence ID" value="EFA80593.1"/>
    <property type="molecule type" value="Genomic_DNA"/>
</dbReference>
<dbReference type="InterPro" id="IPR054484">
    <property type="entry name" value="ComC_SSD"/>
</dbReference>
<keyword evidence="2" id="KW-1133">Transmembrane helix</keyword>